<evidence type="ECO:0000256" key="2">
    <source>
        <dbReference type="SAM" id="Coils"/>
    </source>
</evidence>
<reference evidence="6 7" key="1">
    <citation type="journal article" date="2010" name="ISME J.">
        <title>Fine-scale evolution: genomic, phenotypic and ecological differentiation in two coexisting Salinibacter ruber strains.</title>
        <authorList>
            <person name="Pena A."/>
            <person name="Teeling H."/>
            <person name="Huerta-Cepas J."/>
            <person name="Santos F."/>
            <person name="Yarza P."/>
            <person name="Brito-Echeverria J."/>
            <person name="Lucio M."/>
            <person name="Schmitt-Kopplin P."/>
            <person name="Meseguer I."/>
            <person name="Schenowitz C."/>
            <person name="Dossat C."/>
            <person name="Barbe V."/>
            <person name="Dopazo J."/>
            <person name="Rossello-Mora R."/>
            <person name="Schuler M."/>
            <person name="Glockner F.O."/>
            <person name="Amann R."/>
            <person name="Gabaldon T."/>
            <person name="Anton J."/>
        </authorList>
    </citation>
    <scope>NUCLEOTIDE SEQUENCE [LARGE SCALE GENOMIC DNA]</scope>
    <source>
        <strain evidence="6 7">M8</strain>
    </source>
</reference>
<feature type="domain" description="Peptidase M16 C-terminal" evidence="5">
    <location>
        <begin position="322"/>
        <end position="498"/>
    </location>
</feature>
<evidence type="ECO:0000313" key="6">
    <source>
        <dbReference type="EMBL" id="CBH24354.1"/>
    </source>
</evidence>
<keyword evidence="3" id="KW-0812">Transmembrane</keyword>
<dbReference type="EC" id="3.4.24.-" evidence="6"/>
<organism evidence="6 7">
    <name type="scientific">Salinibacter ruber (strain M8)</name>
    <dbReference type="NCBI Taxonomy" id="761659"/>
    <lineage>
        <taxon>Bacteria</taxon>
        <taxon>Pseudomonadati</taxon>
        <taxon>Rhodothermota</taxon>
        <taxon>Rhodothermia</taxon>
        <taxon>Rhodothermales</taxon>
        <taxon>Salinibacteraceae</taxon>
        <taxon>Salinibacter</taxon>
    </lineage>
</organism>
<feature type="domain" description="Peptidase M16 N-terminal" evidence="4">
    <location>
        <begin position="117"/>
        <end position="172"/>
    </location>
</feature>
<protein>
    <submittedName>
        <fullName evidence="6">Peptidase M16 inactive domain family</fullName>
        <ecNumber evidence="6">3.4.24.-</ecNumber>
    </submittedName>
</protein>
<dbReference type="Pfam" id="PF05193">
    <property type="entry name" value="Peptidase_M16_C"/>
    <property type="match status" value="1"/>
</dbReference>
<keyword evidence="3" id="KW-0472">Membrane</keyword>
<evidence type="ECO:0000259" key="5">
    <source>
        <dbReference type="Pfam" id="PF05193"/>
    </source>
</evidence>
<sequence>MMAVSTRGGIGSFYGAGCGENVKLSIKGGAGRGETVSNQRSRSVIKHAPRHSHFKESLCLMNWTSLREGWSRVGLTLTALLVLLAGAALPAQGQDLLRQFEDKVTTFTLDNGLDFVVVERHDAPVASFATYADVGSVDEPQGKTGIAHMFEHMAFKGTTTTGTKNIEKEMQALERQEEIYLQLRRERAKGPQADSSRIAELEEQFEQATTEAESYIEKGEFENILERNGVSGLNATTSADATRYFYSLPANKAELFFALESDRFANPVLREFYTERDVVMEERRQRTESSPTGRLVEEFLTTAFKAHPYGNPTIGHMSDLKKLSRTDAKQFFEKHYSPRNLTIGIAGDVDPEQMRAFAEKYFGDLPGGDEPLPVRTEEPEQISERRVVIREQTQPFVMIGFHRGSMQSEDAPVYDVLSDVLTGGRTSRLYESLVTEEKALQVQALPAFPGSKYDTMFGIFGVPNRGVSPDSVEHMIYDELEAIKEDGISQEELERAKTRARSDLIGQLDSNQGLALQFAQMEELKGDWRSVFRRLDAIQAITVEDVQRVAQNTFRRSNRTVAMIKTTDDEQQPTTAAN</sequence>
<keyword evidence="3" id="KW-1133">Transmembrane helix</keyword>
<dbReference type="InterPro" id="IPR007863">
    <property type="entry name" value="Peptidase_M16_C"/>
</dbReference>
<dbReference type="SUPFAM" id="SSF63411">
    <property type="entry name" value="LuxS/MPP-like metallohydrolase"/>
    <property type="match status" value="2"/>
</dbReference>
<dbReference type="HOGENOM" id="CLU_009902_1_2_10"/>
<name>D5H8J9_SALRM</name>
<dbReference type="KEGG" id="srm:SRM_01433"/>
<dbReference type="InterPro" id="IPR011249">
    <property type="entry name" value="Metalloenz_LuxS/M16"/>
</dbReference>
<gene>
    <name evidence="6" type="ordered locus">SRM_01433</name>
</gene>
<evidence type="ECO:0000313" key="7">
    <source>
        <dbReference type="Proteomes" id="UP000000933"/>
    </source>
</evidence>
<feature type="domain" description="Peptidase M16 N-terminal" evidence="4">
    <location>
        <begin position="218"/>
        <end position="315"/>
    </location>
</feature>
<keyword evidence="6" id="KW-0378">Hydrolase</keyword>
<dbReference type="Pfam" id="PF00675">
    <property type="entry name" value="Peptidase_M16"/>
    <property type="match status" value="2"/>
</dbReference>
<dbReference type="EMBL" id="FP565814">
    <property type="protein sequence ID" value="CBH24354.1"/>
    <property type="molecule type" value="Genomic_DNA"/>
</dbReference>
<dbReference type="PANTHER" id="PTHR11851">
    <property type="entry name" value="METALLOPROTEASE"/>
    <property type="match status" value="1"/>
</dbReference>
<comment type="similarity">
    <text evidence="1">Belongs to the peptidase M16 family.</text>
</comment>
<dbReference type="PANTHER" id="PTHR11851:SF49">
    <property type="entry name" value="MITOCHONDRIAL-PROCESSING PEPTIDASE SUBUNIT ALPHA"/>
    <property type="match status" value="1"/>
</dbReference>
<evidence type="ECO:0000256" key="1">
    <source>
        <dbReference type="ARBA" id="ARBA00007261"/>
    </source>
</evidence>
<dbReference type="AlphaFoldDB" id="D5H8J9"/>
<keyword evidence="2" id="KW-0175">Coiled coil</keyword>
<evidence type="ECO:0000256" key="3">
    <source>
        <dbReference type="SAM" id="Phobius"/>
    </source>
</evidence>
<reference evidence="7" key="2">
    <citation type="submission" date="2010-04" db="EMBL/GenBank/DDBJ databases">
        <title>Genome sequence of Salinibacter ruber M8.</title>
        <authorList>
            <consortium name="Genoscope"/>
        </authorList>
    </citation>
    <scope>NUCLEOTIDE SEQUENCE [LARGE SCALE GENOMIC DNA]</scope>
    <source>
        <strain evidence="7">M8</strain>
    </source>
</reference>
<accession>D5H8J9</accession>
<dbReference type="InterPro" id="IPR050361">
    <property type="entry name" value="MPP/UQCRC_Complex"/>
</dbReference>
<dbReference type="Gene3D" id="3.30.830.10">
    <property type="entry name" value="Metalloenzyme, LuxS/M16 peptidase-like"/>
    <property type="match status" value="3"/>
</dbReference>
<dbReference type="GO" id="GO:0016787">
    <property type="term" value="F:hydrolase activity"/>
    <property type="evidence" value="ECO:0007669"/>
    <property type="project" value="UniProtKB-KW"/>
</dbReference>
<dbReference type="InterPro" id="IPR011765">
    <property type="entry name" value="Pept_M16_N"/>
</dbReference>
<feature type="coiled-coil region" evidence="2">
    <location>
        <begin position="163"/>
        <end position="218"/>
    </location>
</feature>
<evidence type="ECO:0000259" key="4">
    <source>
        <dbReference type="Pfam" id="PF00675"/>
    </source>
</evidence>
<feature type="transmembrane region" description="Helical" evidence="3">
    <location>
        <begin position="70"/>
        <end position="89"/>
    </location>
</feature>
<proteinExistence type="inferred from homology"/>
<dbReference type="GO" id="GO:0046872">
    <property type="term" value="F:metal ion binding"/>
    <property type="evidence" value="ECO:0007669"/>
    <property type="project" value="InterPro"/>
</dbReference>
<dbReference type="Proteomes" id="UP000000933">
    <property type="component" value="Chromosome"/>
</dbReference>